<sequence>MLCAQLRCCPPLLGRAFDFKTSDLRLELLVPEACRQLGGVAKQPGLTVNDAVQHDFPQRLLPLAGQRRVRQDMHQFRLEVAGTEARGQPPRTVWPPRWRQVFLLVLPRTFFLRRATLEA</sequence>
<proteinExistence type="predicted"/>
<dbReference type="EMBL" id="CADCTK010000982">
    <property type="protein sequence ID" value="CAA9292446.1"/>
    <property type="molecule type" value="Genomic_DNA"/>
</dbReference>
<protein>
    <submittedName>
        <fullName evidence="1">Uncharacterized protein</fullName>
    </submittedName>
</protein>
<reference evidence="1" key="1">
    <citation type="submission" date="2020-02" db="EMBL/GenBank/DDBJ databases">
        <authorList>
            <person name="Meier V. D."/>
        </authorList>
    </citation>
    <scope>NUCLEOTIDE SEQUENCE</scope>
    <source>
        <strain evidence="1">AVDCRST_MAG26</strain>
    </source>
</reference>
<organism evidence="1">
    <name type="scientific">uncultured Chloroflexia bacterium</name>
    <dbReference type="NCBI Taxonomy" id="1672391"/>
    <lineage>
        <taxon>Bacteria</taxon>
        <taxon>Bacillati</taxon>
        <taxon>Chloroflexota</taxon>
        <taxon>Chloroflexia</taxon>
        <taxon>environmental samples</taxon>
    </lineage>
</organism>
<accession>A0A6J4K0J7</accession>
<gene>
    <name evidence="1" type="ORF">AVDCRST_MAG26-4201</name>
</gene>
<evidence type="ECO:0000313" key="1">
    <source>
        <dbReference type="EMBL" id="CAA9292446.1"/>
    </source>
</evidence>
<name>A0A6J4K0J7_9CHLR</name>
<dbReference type="AlphaFoldDB" id="A0A6J4K0J7"/>